<gene>
    <name evidence="12 16" type="primary">ileS</name>
    <name evidence="16" type="ORF">O4H49_13190</name>
</gene>
<dbReference type="InterPro" id="IPR010663">
    <property type="entry name" value="Znf_FPG/IleRS"/>
</dbReference>
<dbReference type="EMBL" id="JAPWGY010000004">
    <property type="protein sequence ID" value="MCZ4281739.1"/>
    <property type="molecule type" value="Genomic_DNA"/>
</dbReference>
<evidence type="ECO:0000313" key="16">
    <source>
        <dbReference type="EMBL" id="MCZ4281739.1"/>
    </source>
</evidence>
<evidence type="ECO:0000256" key="10">
    <source>
        <dbReference type="ARBA" id="ARBA00025217"/>
    </source>
</evidence>
<evidence type="ECO:0000256" key="3">
    <source>
        <dbReference type="ARBA" id="ARBA00022598"/>
    </source>
</evidence>
<feature type="binding site" evidence="12">
    <location>
        <position position="939"/>
    </location>
    <ligand>
        <name>Zn(2+)</name>
        <dbReference type="ChEBI" id="CHEBI:29105"/>
    </ligand>
</feature>
<dbReference type="PROSITE" id="PS00178">
    <property type="entry name" value="AA_TRNA_LIGASE_I"/>
    <property type="match status" value="1"/>
</dbReference>
<keyword evidence="9 12" id="KW-0030">Aminoacyl-tRNA synthetase</keyword>
<evidence type="ECO:0000256" key="12">
    <source>
        <dbReference type="HAMAP-Rule" id="MF_02002"/>
    </source>
</evidence>
<evidence type="ECO:0000256" key="2">
    <source>
        <dbReference type="ARBA" id="ARBA00022490"/>
    </source>
</evidence>
<accession>A0ABT4LKV0</accession>
<dbReference type="InterPro" id="IPR009008">
    <property type="entry name" value="Val/Leu/Ile-tRNA-synth_edit"/>
</dbReference>
<organism evidence="16 17">
    <name type="scientific">Kiloniella laminariae</name>
    <dbReference type="NCBI Taxonomy" id="454162"/>
    <lineage>
        <taxon>Bacteria</taxon>
        <taxon>Pseudomonadati</taxon>
        <taxon>Pseudomonadota</taxon>
        <taxon>Alphaproteobacteria</taxon>
        <taxon>Rhodospirillales</taxon>
        <taxon>Kiloniellaceae</taxon>
        <taxon>Kiloniella</taxon>
    </lineage>
</organism>
<dbReference type="Proteomes" id="UP001069802">
    <property type="component" value="Unassembled WGS sequence"/>
</dbReference>
<dbReference type="PRINTS" id="PR00984">
    <property type="entry name" value="TRNASYNTHILE"/>
</dbReference>
<comment type="cofactor">
    <cofactor evidence="12">
        <name>Zn(2+)</name>
        <dbReference type="ChEBI" id="CHEBI:29105"/>
    </cofactor>
    <text evidence="12">Binds 1 zinc ion per subunit.</text>
</comment>
<dbReference type="InterPro" id="IPR014729">
    <property type="entry name" value="Rossmann-like_a/b/a_fold"/>
</dbReference>
<evidence type="ECO:0000259" key="13">
    <source>
        <dbReference type="Pfam" id="PF00133"/>
    </source>
</evidence>
<evidence type="ECO:0000256" key="1">
    <source>
        <dbReference type="ARBA" id="ARBA00006887"/>
    </source>
</evidence>
<protein>
    <recommendedName>
        <fullName evidence="12">Isoleucine--tRNA ligase</fullName>
        <ecNumber evidence="12">6.1.1.5</ecNumber>
    </recommendedName>
    <alternativeName>
        <fullName evidence="12">Isoleucyl-tRNA synthetase</fullName>
        <shortName evidence="12">IleRS</shortName>
    </alternativeName>
</protein>
<name>A0ABT4LKV0_9PROT</name>
<dbReference type="Pfam" id="PF00133">
    <property type="entry name" value="tRNA-synt_1"/>
    <property type="match status" value="1"/>
</dbReference>
<keyword evidence="6 12" id="KW-0862">Zinc</keyword>
<keyword evidence="3 12" id="KW-0436">Ligase</keyword>
<comment type="domain">
    <text evidence="12">IleRS has two distinct active sites: one for aminoacylation and one for editing. The misactivated valine is translocated from the active site to the editing site, which sterically excludes the correctly activated isoleucine. The single editing site contains two valyl binding pockets, one specific for each substrate (Val-AMP or Val-tRNA(Ile)).</text>
</comment>
<dbReference type="SUPFAM" id="SSF47323">
    <property type="entry name" value="Anticodon-binding domain of a subclass of class I aminoacyl-tRNA synthetases"/>
    <property type="match status" value="1"/>
</dbReference>
<keyword evidence="8 12" id="KW-0648">Protein biosynthesis</keyword>
<keyword evidence="5 12" id="KW-0547">Nucleotide-binding</keyword>
<dbReference type="SUPFAM" id="SSF50677">
    <property type="entry name" value="ValRS/IleRS/LeuRS editing domain"/>
    <property type="match status" value="1"/>
</dbReference>
<dbReference type="InterPro" id="IPR002300">
    <property type="entry name" value="aa-tRNA-synth_Ia"/>
</dbReference>
<comment type="subcellular location">
    <subcellularLocation>
        <location evidence="12">Cytoplasm</location>
    </subcellularLocation>
</comment>
<feature type="binding site" evidence="12">
    <location>
        <position position="624"/>
    </location>
    <ligand>
        <name>ATP</name>
        <dbReference type="ChEBI" id="CHEBI:30616"/>
    </ligand>
</feature>
<feature type="binding site" evidence="12">
    <location>
        <position position="919"/>
    </location>
    <ligand>
        <name>Zn(2+)</name>
        <dbReference type="ChEBI" id="CHEBI:29105"/>
    </ligand>
</feature>
<comment type="caution">
    <text evidence="16">The sequence shown here is derived from an EMBL/GenBank/DDBJ whole genome shotgun (WGS) entry which is preliminary data.</text>
</comment>
<keyword evidence="4 12" id="KW-0479">Metal-binding</keyword>
<keyword evidence="17" id="KW-1185">Reference proteome</keyword>
<reference evidence="16" key="1">
    <citation type="submission" date="2022-12" db="EMBL/GenBank/DDBJ databases">
        <title>Bacterial isolates from different developmental stages of Nematostella vectensis.</title>
        <authorList>
            <person name="Fraune S."/>
        </authorList>
    </citation>
    <scope>NUCLEOTIDE SEQUENCE</scope>
    <source>
        <strain evidence="16">G21630-S1</strain>
    </source>
</reference>
<dbReference type="RefSeq" id="WP_269423901.1">
    <property type="nucleotide sequence ID" value="NZ_JAPWGY010000004.1"/>
</dbReference>
<feature type="domain" description="Zinc finger FPG/IleRS-type" evidence="14">
    <location>
        <begin position="913"/>
        <end position="942"/>
    </location>
</feature>
<feature type="domain" description="Methionyl/Valyl/Leucyl/Isoleucyl-tRNA synthetase anticodon-binding" evidence="15">
    <location>
        <begin position="703"/>
        <end position="856"/>
    </location>
</feature>
<sequence>MSTDYKDTVFLPKTDFPMRAGLPAKEPEILKHWIDIGLFEKLRATSKDREKFVLHDGPPYANGHLHMGHALNKVLKDVINRSQQMMGKNAHYVPGWDCHGLPIEWKIEEGYRARGQDKDEVPVIEFRKECREFADKWIATQIDEFKRLGIEADWDKPYKTMDFASEALIVKEMGKFLMNKGLYMGTKAVLWSVVEKTALADAEVEYHEHKSPTIWVRFPIASSKDPLLEGASIVIWTTTPWTIPANRAVACGAEFEYVVYEVEALGEGSLAKVGERLVLNRELSEQVRLDARIEKWREVGVVSDLTEVRAQHPLRGLEGADGGYDYEVPLLQADFVTNEAGTGFVHIAPSHGADDNELGRKHGLEVPMMLDEAGIYYDHVPFFAGACVYTQEGKPGDANGKAIKALIDTGGLLAKGSMRHSYPHSWRSKAPLIFRSTPQWFISMETNDLRKKALKAIDDTRFVPEQGSNRLYKMVEGRPDWCVSRQRVWGVPLPIFMEKKTGEPLRDQKVLDRIVAAFHAEGGDAWFNSAPERFLGNEYKADDFEQIMDVIEVWFDSGSTHSFVLEARPELKWPADLYLEGSDQHRGWFHTSLLESAGTRNRAPYDAVLTHGFVLDDKGRKMSKSLGNIIAPAEIIAKYGADILRLWVVASDYSQDLRVGDEILKYQADAYRRLRNTLRFLLGSLDGFSDEERLPAEEMPELEKWVLHRLTELDVIVRKSCDDYDYHAMFQALHNFCAVDLSAFYLDLRKDALYCDASDSTVRRAARTVIDILFDSLTAWLAPILCFTTEEAWLARGKKGAEESVHLRTFAEIPASWKNEELASRWDKIREVRRVVTGAIEVLRAEKKIGSSLQARPAVYVSRNELMEAIGDLDMADICITSQIELVSADAPEEAYRIQDVEGVGVVVDIAEGDKCQRCWKVLPDVGSHPQAEDTCSRCADVLVKS</sequence>
<dbReference type="InterPro" id="IPR013155">
    <property type="entry name" value="M/V/L/I-tRNA-synth_anticd-bd"/>
</dbReference>
<dbReference type="CDD" id="cd00818">
    <property type="entry name" value="IleRS_core"/>
    <property type="match status" value="1"/>
</dbReference>
<dbReference type="Gene3D" id="3.90.740.10">
    <property type="entry name" value="Valyl/Leucyl/Isoleucyl-tRNA synthetase, editing domain"/>
    <property type="match status" value="1"/>
</dbReference>
<evidence type="ECO:0000256" key="8">
    <source>
        <dbReference type="ARBA" id="ARBA00022917"/>
    </source>
</evidence>
<comment type="catalytic activity">
    <reaction evidence="11 12">
        <text>tRNA(Ile) + L-isoleucine + ATP = L-isoleucyl-tRNA(Ile) + AMP + diphosphate</text>
        <dbReference type="Rhea" id="RHEA:11060"/>
        <dbReference type="Rhea" id="RHEA-COMP:9666"/>
        <dbReference type="Rhea" id="RHEA-COMP:9695"/>
        <dbReference type="ChEBI" id="CHEBI:30616"/>
        <dbReference type="ChEBI" id="CHEBI:33019"/>
        <dbReference type="ChEBI" id="CHEBI:58045"/>
        <dbReference type="ChEBI" id="CHEBI:78442"/>
        <dbReference type="ChEBI" id="CHEBI:78528"/>
        <dbReference type="ChEBI" id="CHEBI:456215"/>
        <dbReference type="EC" id="6.1.1.5"/>
    </reaction>
</comment>
<feature type="short sequence motif" description="'KMSKS' region" evidence="12">
    <location>
        <begin position="621"/>
        <end position="625"/>
    </location>
</feature>
<dbReference type="InterPro" id="IPR023585">
    <property type="entry name" value="Ile-tRNA-ligase_type1"/>
</dbReference>
<keyword evidence="2 12" id="KW-0963">Cytoplasm</keyword>
<evidence type="ECO:0000256" key="7">
    <source>
        <dbReference type="ARBA" id="ARBA00022840"/>
    </source>
</evidence>
<dbReference type="HAMAP" id="MF_02002">
    <property type="entry name" value="Ile_tRNA_synth_type1"/>
    <property type="match status" value="1"/>
</dbReference>
<dbReference type="InterPro" id="IPR001412">
    <property type="entry name" value="aa-tRNA-synth_I_CS"/>
</dbReference>
<dbReference type="SUPFAM" id="SSF52374">
    <property type="entry name" value="Nucleotidylyl transferase"/>
    <property type="match status" value="1"/>
</dbReference>
<evidence type="ECO:0000256" key="5">
    <source>
        <dbReference type="ARBA" id="ARBA00022741"/>
    </source>
</evidence>
<comment type="subunit">
    <text evidence="12">Monomer.</text>
</comment>
<evidence type="ECO:0000313" key="17">
    <source>
        <dbReference type="Proteomes" id="UP001069802"/>
    </source>
</evidence>
<feature type="domain" description="Aminoacyl-tRNA synthetase class Ia" evidence="13">
    <location>
        <begin position="29"/>
        <end position="659"/>
    </location>
</feature>
<dbReference type="Gene3D" id="3.40.50.620">
    <property type="entry name" value="HUPs"/>
    <property type="match status" value="2"/>
</dbReference>
<dbReference type="EC" id="6.1.1.5" evidence="12"/>
<dbReference type="Pfam" id="PF08264">
    <property type="entry name" value="Anticodon_1"/>
    <property type="match status" value="1"/>
</dbReference>
<evidence type="ECO:0000256" key="6">
    <source>
        <dbReference type="ARBA" id="ARBA00022833"/>
    </source>
</evidence>
<feature type="binding site" evidence="12">
    <location>
        <position position="936"/>
    </location>
    <ligand>
        <name>Zn(2+)</name>
        <dbReference type="ChEBI" id="CHEBI:29105"/>
    </ligand>
</feature>
<dbReference type="InterPro" id="IPR033708">
    <property type="entry name" value="Anticodon_Ile_BEm"/>
</dbReference>
<proteinExistence type="inferred from homology"/>
<feature type="binding site" evidence="12">
    <location>
        <position position="580"/>
    </location>
    <ligand>
        <name>L-isoleucyl-5'-AMP</name>
        <dbReference type="ChEBI" id="CHEBI:178002"/>
    </ligand>
</feature>
<dbReference type="GO" id="GO:0004822">
    <property type="term" value="F:isoleucine-tRNA ligase activity"/>
    <property type="evidence" value="ECO:0007669"/>
    <property type="project" value="UniProtKB-EC"/>
</dbReference>
<evidence type="ECO:0000256" key="9">
    <source>
        <dbReference type="ARBA" id="ARBA00023146"/>
    </source>
</evidence>
<feature type="binding site" evidence="12">
    <location>
        <position position="916"/>
    </location>
    <ligand>
        <name>Zn(2+)</name>
        <dbReference type="ChEBI" id="CHEBI:29105"/>
    </ligand>
</feature>
<evidence type="ECO:0000256" key="4">
    <source>
        <dbReference type="ARBA" id="ARBA00022723"/>
    </source>
</evidence>
<evidence type="ECO:0000256" key="11">
    <source>
        <dbReference type="ARBA" id="ARBA00048359"/>
    </source>
</evidence>
<feature type="short sequence motif" description="'HIGH' region" evidence="12">
    <location>
        <begin position="59"/>
        <end position="69"/>
    </location>
</feature>
<comment type="function">
    <text evidence="10 12">Catalyzes the attachment of isoleucine to tRNA(Ile). As IleRS can inadvertently accommodate and process structurally similar amino acids such as valine, to avoid such errors it has two additional distinct tRNA(Ile)-dependent editing activities. One activity is designated as 'pretransfer' editing and involves the hydrolysis of activated Val-AMP. The other activity is designated 'posttransfer' editing and involves deacylation of mischarged Val-tRNA(Ile).</text>
</comment>
<evidence type="ECO:0000259" key="15">
    <source>
        <dbReference type="Pfam" id="PF08264"/>
    </source>
</evidence>
<keyword evidence="7 12" id="KW-0067">ATP-binding</keyword>
<dbReference type="InterPro" id="IPR009080">
    <property type="entry name" value="tRNAsynth_Ia_anticodon-bd"/>
</dbReference>
<dbReference type="CDD" id="cd07960">
    <property type="entry name" value="Anticodon_Ia_Ile_BEm"/>
    <property type="match status" value="1"/>
</dbReference>
<dbReference type="InterPro" id="IPR050081">
    <property type="entry name" value="Ile-tRNA_ligase"/>
</dbReference>
<dbReference type="PANTHER" id="PTHR42765">
    <property type="entry name" value="SOLEUCYL-TRNA SYNTHETASE"/>
    <property type="match status" value="1"/>
</dbReference>
<dbReference type="NCBIfam" id="TIGR00392">
    <property type="entry name" value="ileS"/>
    <property type="match status" value="1"/>
</dbReference>
<dbReference type="InterPro" id="IPR002301">
    <property type="entry name" value="Ile-tRNA-ligase"/>
</dbReference>
<dbReference type="Pfam" id="PF06827">
    <property type="entry name" value="zf-FPG_IleRS"/>
    <property type="match status" value="1"/>
</dbReference>
<comment type="similarity">
    <text evidence="1 12">Belongs to the class-I aminoacyl-tRNA synthetase family. IleS type 1 subfamily.</text>
</comment>
<dbReference type="PANTHER" id="PTHR42765:SF1">
    <property type="entry name" value="ISOLEUCINE--TRNA LIGASE, MITOCHONDRIAL"/>
    <property type="match status" value="1"/>
</dbReference>
<evidence type="ECO:0000259" key="14">
    <source>
        <dbReference type="Pfam" id="PF06827"/>
    </source>
</evidence>
<dbReference type="Gene3D" id="1.10.730.20">
    <property type="match status" value="1"/>
</dbReference>
<dbReference type="Gene3D" id="1.10.10.830">
    <property type="entry name" value="Ile-tRNA synthetase CP2 domain-like"/>
    <property type="match status" value="1"/>
</dbReference>